<organism evidence="1 2">
    <name type="scientific">Cinchona calisaya</name>
    <dbReference type="NCBI Taxonomy" id="153742"/>
    <lineage>
        <taxon>Eukaryota</taxon>
        <taxon>Viridiplantae</taxon>
        <taxon>Streptophyta</taxon>
        <taxon>Embryophyta</taxon>
        <taxon>Tracheophyta</taxon>
        <taxon>Spermatophyta</taxon>
        <taxon>Magnoliopsida</taxon>
        <taxon>eudicotyledons</taxon>
        <taxon>Gunneridae</taxon>
        <taxon>Pentapetalae</taxon>
        <taxon>asterids</taxon>
        <taxon>lamiids</taxon>
        <taxon>Gentianales</taxon>
        <taxon>Rubiaceae</taxon>
        <taxon>Cinchonoideae</taxon>
        <taxon>Cinchoneae</taxon>
        <taxon>Cinchona</taxon>
    </lineage>
</organism>
<reference evidence="1 2" key="1">
    <citation type="submission" date="2024-11" db="EMBL/GenBank/DDBJ databases">
        <title>A near-complete genome assembly of Cinchona calisaya.</title>
        <authorList>
            <person name="Lian D.C."/>
            <person name="Zhao X.W."/>
            <person name="Wei L."/>
        </authorList>
    </citation>
    <scope>NUCLEOTIDE SEQUENCE [LARGE SCALE GENOMIC DNA]</scope>
    <source>
        <tissue evidence="1">Nenye</tissue>
    </source>
</reference>
<keyword evidence="2" id="KW-1185">Reference proteome</keyword>
<dbReference type="AlphaFoldDB" id="A0ABD2YW31"/>
<gene>
    <name evidence="1" type="ORF">ACH5RR_029433</name>
</gene>
<protein>
    <submittedName>
        <fullName evidence="1">Uncharacterized protein</fullName>
    </submittedName>
</protein>
<comment type="caution">
    <text evidence="1">The sequence shown here is derived from an EMBL/GenBank/DDBJ whole genome shotgun (WGS) entry which is preliminary data.</text>
</comment>
<accession>A0ABD2YW31</accession>
<evidence type="ECO:0000313" key="1">
    <source>
        <dbReference type="EMBL" id="KAL3510032.1"/>
    </source>
</evidence>
<dbReference type="Proteomes" id="UP001630127">
    <property type="component" value="Unassembled WGS sequence"/>
</dbReference>
<proteinExistence type="predicted"/>
<sequence length="111" mass="12953">MAGYYCSNDGMIKRVRRTGWEIERAGGKRSRAKRDEWRLSNKYQEIWKTRWVGGVSMEEREGDGKKVAVAGVGRRDGCSRVKWRRKRASGGLSGWKGWLWLGYEKVWLLVE</sequence>
<dbReference type="EMBL" id="JBJUIK010000012">
    <property type="protein sequence ID" value="KAL3510032.1"/>
    <property type="molecule type" value="Genomic_DNA"/>
</dbReference>
<name>A0ABD2YW31_9GENT</name>
<evidence type="ECO:0000313" key="2">
    <source>
        <dbReference type="Proteomes" id="UP001630127"/>
    </source>
</evidence>